<accession>A0A0A8ZPJ3</accession>
<dbReference type="EMBL" id="GBRH01261128">
    <property type="protein sequence ID" value="JAD36767.1"/>
    <property type="molecule type" value="Transcribed_RNA"/>
</dbReference>
<proteinExistence type="predicted"/>
<reference evidence="1" key="2">
    <citation type="journal article" date="2015" name="Data Brief">
        <title>Shoot transcriptome of the giant reed, Arundo donax.</title>
        <authorList>
            <person name="Barrero R.A."/>
            <person name="Guerrero F.D."/>
            <person name="Moolhuijzen P."/>
            <person name="Goolsby J.A."/>
            <person name="Tidwell J."/>
            <person name="Bellgard S.E."/>
            <person name="Bellgard M.I."/>
        </authorList>
    </citation>
    <scope>NUCLEOTIDE SEQUENCE</scope>
    <source>
        <tissue evidence="1">Shoot tissue taken approximately 20 cm above the soil surface</tissue>
    </source>
</reference>
<name>A0A0A8ZPJ3_ARUDO</name>
<organism evidence="1">
    <name type="scientific">Arundo donax</name>
    <name type="common">Giant reed</name>
    <name type="synonym">Donax arundinaceus</name>
    <dbReference type="NCBI Taxonomy" id="35708"/>
    <lineage>
        <taxon>Eukaryota</taxon>
        <taxon>Viridiplantae</taxon>
        <taxon>Streptophyta</taxon>
        <taxon>Embryophyta</taxon>
        <taxon>Tracheophyta</taxon>
        <taxon>Spermatophyta</taxon>
        <taxon>Magnoliopsida</taxon>
        <taxon>Liliopsida</taxon>
        <taxon>Poales</taxon>
        <taxon>Poaceae</taxon>
        <taxon>PACMAD clade</taxon>
        <taxon>Arundinoideae</taxon>
        <taxon>Arundineae</taxon>
        <taxon>Arundo</taxon>
    </lineage>
</organism>
<reference evidence="1" key="1">
    <citation type="submission" date="2014-09" db="EMBL/GenBank/DDBJ databases">
        <authorList>
            <person name="Magalhaes I.L.F."/>
            <person name="Oliveira U."/>
            <person name="Santos F.R."/>
            <person name="Vidigal T.H.D.A."/>
            <person name="Brescovit A.D."/>
            <person name="Santos A.J."/>
        </authorList>
    </citation>
    <scope>NUCLEOTIDE SEQUENCE</scope>
    <source>
        <tissue evidence="1">Shoot tissue taken approximately 20 cm above the soil surface</tissue>
    </source>
</reference>
<evidence type="ECO:0000313" key="1">
    <source>
        <dbReference type="EMBL" id="JAD36767.1"/>
    </source>
</evidence>
<sequence length="10" mass="1297">MHLFVFFLGW</sequence>
<protein>
    <submittedName>
        <fullName evidence="1">Uncharacterized protein</fullName>
    </submittedName>
</protein>